<evidence type="ECO:0000313" key="3">
    <source>
        <dbReference type="Proteomes" id="UP001268542"/>
    </source>
</evidence>
<dbReference type="Pfam" id="PF13400">
    <property type="entry name" value="Tad"/>
    <property type="match status" value="1"/>
</dbReference>
<proteinExistence type="predicted"/>
<reference evidence="2 3" key="1">
    <citation type="submission" date="2023-08" db="EMBL/GenBank/DDBJ databases">
        <title>Nocardioides seae sp. nov., a bacterium isolated from a soil.</title>
        <authorList>
            <person name="Wang X."/>
        </authorList>
    </citation>
    <scope>NUCLEOTIDE SEQUENCE [LARGE SCALE GENOMIC DNA]</scope>
    <source>
        <strain evidence="2 3">YZH12</strain>
    </source>
</reference>
<feature type="domain" description="Putative Flp pilus-assembly TadG-like N-terminal" evidence="1">
    <location>
        <begin position="17"/>
        <end position="59"/>
    </location>
</feature>
<accession>A0ABU3Q194</accession>
<name>A0ABU3Q194_9ACTN</name>
<organism evidence="2 3">
    <name type="scientific">Nocardioides imazamoxiresistens</name>
    <dbReference type="NCBI Taxonomy" id="3231893"/>
    <lineage>
        <taxon>Bacteria</taxon>
        <taxon>Bacillati</taxon>
        <taxon>Actinomycetota</taxon>
        <taxon>Actinomycetes</taxon>
        <taxon>Propionibacteriales</taxon>
        <taxon>Nocardioidaceae</taxon>
        <taxon>Nocardioides</taxon>
    </lineage>
</organism>
<evidence type="ECO:0000259" key="1">
    <source>
        <dbReference type="Pfam" id="PF13400"/>
    </source>
</evidence>
<protein>
    <submittedName>
        <fullName evidence="2">Pilus assembly protein TadG-related protein</fullName>
    </submittedName>
</protein>
<sequence>MAPARRRARDGGRDQRGAVAVLVAVLLAVLLGATAFVVDLGMQRVLRQDLQALADVVALDLVRDLDGRDAPALRGRLDAEVTAALERNAALLGDEAPVVTYELGELTTAGAFRRNDAAPSAVLVHARSSVRYAFTPGRGAAARSAVANATSSACYQLGSYAAMVQTGRSALLNPLLRRIGQSNATLSALDYTGLVGTQVSLDRLAAELGVGTVNELATTSVRAGAFALALARALPAGANPTHVNVANALEVWARHRIEQVNVGRILGISSGSPAVVGANLNLLDLVAGSLFAINGTNFIDSYVGTLLPGIINTGVRVKLVQGPRQFCGRPGSTGSTAGSADTEQLSATVNATLNPNVATVSVPAIPGLLGSASPLTVHQPNNVNVTVSAAATESVLQSVTCGSTRGVSLDVTNGLATVTLETNVRTTLVADLALGALGSLTRVQVDVNAGVRVTATLSRHRVSDVRITVPPQAYDTFYPTGTSGVSLGAATRTYANASAHLSLLGGLLGAGVSLTTAQQASLIDSAVTGAVRAYFDASNPNSIVSTLVNPILALTGTDVAGSRVALSSSPGPQCGTPALRG</sequence>
<dbReference type="RefSeq" id="WP_315735860.1">
    <property type="nucleotide sequence ID" value="NZ_JAVYII010000011.1"/>
</dbReference>
<dbReference type="Proteomes" id="UP001268542">
    <property type="component" value="Unassembled WGS sequence"/>
</dbReference>
<dbReference type="InterPro" id="IPR028087">
    <property type="entry name" value="Tad_N"/>
</dbReference>
<dbReference type="EMBL" id="JAVYII010000011">
    <property type="protein sequence ID" value="MDT9595280.1"/>
    <property type="molecule type" value="Genomic_DNA"/>
</dbReference>
<evidence type="ECO:0000313" key="2">
    <source>
        <dbReference type="EMBL" id="MDT9595280.1"/>
    </source>
</evidence>
<keyword evidence="3" id="KW-1185">Reference proteome</keyword>
<comment type="caution">
    <text evidence="2">The sequence shown here is derived from an EMBL/GenBank/DDBJ whole genome shotgun (WGS) entry which is preliminary data.</text>
</comment>
<gene>
    <name evidence="2" type="ORF">RDV89_19490</name>
</gene>